<dbReference type="GO" id="GO:0005506">
    <property type="term" value="F:iron ion binding"/>
    <property type="evidence" value="ECO:0007669"/>
    <property type="project" value="TreeGrafter"/>
</dbReference>
<dbReference type="GO" id="GO:0016226">
    <property type="term" value="P:iron-sulfur cluster assembly"/>
    <property type="evidence" value="ECO:0007669"/>
    <property type="project" value="InterPro"/>
</dbReference>
<dbReference type="EMBL" id="LXTC01000003">
    <property type="protein sequence ID" value="OBA20964.1"/>
    <property type="molecule type" value="Genomic_DNA"/>
</dbReference>
<dbReference type="PANTHER" id="PTHR43011">
    <property type="entry name" value="IRON-SULFUR CLUSTER ASSEMBLY 2 HOMOLOG, MITOCHONDRIAL"/>
    <property type="match status" value="1"/>
</dbReference>
<dbReference type="InterPro" id="IPR016092">
    <property type="entry name" value="ATAP"/>
</dbReference>
<feature type="domain" description="Core" evidence="3">
    <location>
        <begin position="50"/>
        <end position="160"/>
    </location>
</feature>
<dbReference type="STRING" id="869754.A0A1A0HA06"/>
<comment type="caution">
    <text evidence="4">The sequence shown here is derived from an EMBL/GenBank/DDBJ whole genome shotgun (WGS) entry which is preliminary data.</text>
</comment>
<reference evidence="4 5" key="1">
    <citation type="submission" date="2016-05" db="EMBL/GenBank/DDBJ databases">
        <title>Comparative genomics of biotechnologically important yeasts.</title>
        <authorList>
            <consortium name="DOE Joint Genome Institute"/>
            <person name="Riley R."/>
            <person name="Haridas S."/>
            <person name="Wolfe K.H."/>
            <person name="Lopes M.R."/>
            <person name="Hittinger C.T."/>
            <person name="Goker M."/>
            <person name="Salamov A."/>
            <person name="Wisecaver J."/>
            <person name="Long T.M."/>
            <person name="Aerts A.L."/>
            <person name="Barry K."/>
            <person name="Choi C."/>
            <person name="Clum A."/>
            <person name="Coughlan A.Y."/>
            <person name="Deshpande S."/>
            <person name="Douglass A.P."/>
            <person name="Hanson S.J."/>
            <person name="Klenk H.-P."/>
            <person name="LaButti K."/>
            <person name="Lapidus A."/>
            <person name="Lindquist E."/>
            <person name="Lipzen A."/>
            <person name="Meier-kolthoff J.P."/>
            <person name="Ohm R.A."/>
            <person name="Otillar R.P."/>
            <person name="Pangilinan J."/>
            <person name="Peng Y."/>
            <person name="Rokas A."/>
            <person name="Rosa C.A."/>
            <person name="Scheuner C."/>
            <person name="Sibirny A.A."/>
            <person name="Slot J.C."/>
            <person name="Stielow J.B."/>
            <person name="Sun H."/>
            <person name="Kurtzman C.P."/>
            <person name="Blackwell M."/>
            <person name="Grigoriev I.V."/>
            <person name="Jeffries T.W."/>
        </authorList>
    </citation>
    <scope>NUCLEOTIDE SEQUENCE [LARGE SCALE GENOMIC DNA]</scope>
    <source>
        <strain evidence="4 5">NRRL YB-4993</strain>
    </source>
</reference>
<dbReference type="AlphaFoldDB" id="A0A1A0HA06"/>
<evidence type="ECO:0000259" key="3">
    <source>
        <dbReference type="Pfam" id="PF01521"/>
    </source>
</evidence>
<dbReference type="OrthoDB" id="1938621at2759"/>
<dbReference type="Proteomes" id="UP000092555">
    <property type="component" value="Unassembled WGS sequence"/>
</dbReference>
<dbReference type="GO" id="GO:0051537">
    <property type="term" value="F:2 iron, 2 sulfur cluster binding"/>
    <property type="evidence" value="ECO:0007669"/>
    <property type="project" value="TreeGrafter"/>
</dbReference>
<proteinExistence type="inferred from homology"/>
<evidence type="ECO:0000313" key="4">
    <source>
        <dbReference type="EMBL" id="OBA20964.1"/>
    </source>
</evidence>
<dbReference type="Gene3D" id="2.60.300.12">
    <property type="entry name" value="HesB-like domain"/>
    <property type="match status" value="1"/>
</dbReference>
<evidence type="ECO:0000313" key="5">
    <source>
        <dbReference type="Proteomes" id="UP000092555"/>
    </source>
</evidence>
<organism evidence="4 5">
    <name type="scientific">Metschnikowia bicuspidata var. bicuspidata NRRL YB-4993</name>
    <dbReference type="NCBI Taxonomy" id="869754"/>
    <lineage>
        <taxon>Eukaryota</taxon>
        <taxon>Fungi</taxon>
        <taxon>Dikarya</taxon>
        <taxon>Ascomycota</taxon>
        <taxon>Saccharomycotina</taxon>
        <taxon>Pichiomycetes</taxon>
        <taxon>Metschnikowiaceae</taxon>
        <taxon>Metschnikowia</taxon>
    </lineage>
</organism>
<evidence type="ECO:0000256" key="1">
    <source>
        <dbReference type="ARBA" id="ARBA00006718"/>
    </source>
</evidence>
<dbReference type="SUPFAM" id="SSF89360">
    <property type="entry name" value="HesB-like domain"/>
    <property type="match status" value="1"/>
</dbReference>
<keyword evidence="5" id="KW-1185">Reference proteome</keyword>
<gene>
    <name evidence="4" type="ORF">METBIDRAFT_21515</name>
</gene>
<feature type="non-terminal residue" evidence="4">
    <location>
        <position position="1"/>
    </location>
</feature>
<dbReference type="GO" id="GO:0005739">
    <property type="term" value="C:mitochondrion"/>
    <property type="evidence" value="ECO:0007669"/>
    <property type="project" value="TreeGrafter"/>
</dbReference>
<feature type="region of interest" description="Disordered" evidence="2">
    <location>
        <begin position="1"/>
        <end position="31"/>
    </location>
</feature>
<name>A0A1A0HA06_9ASCO</name>
<dbReference type="InterPro" id="IPR000361">
    <property type="entry name" value="ATAP_core_dom"/>
</dbReference>
<comment type="similarity">
    <text evidence="1">Belongs to the HesB/IscA family.</text>
</comment>
<dbReference type="NCBIfam" id="TIGR00049">
    <property type="entry name" value="iron-sulfur cluster assembly accessory protein"/>
    <property type="match status" value="1"/>
</dbReference>
<protein>
    <recommendedName>
        <fullName evidence="3">Core domain-containing protein</fullName>
    </recommendedName>
</protein>
<dbReference type="RefSeq" id="XP_018711474.1">
    <property type="nucleotide sequence ID" value="XM_018855085.1"/>
</dbReference>
<dbReference type="Pfam" id="PF01521">
    <property type="entry name" value="Fe-S_biosyn"/>
    <property type="match status" value="1"/>
</dbReference>
<dbReference type="PANTHER" id="PTHR43011:SF1">
    <property type="entry name" value="IRON-SULFUR CLUSTER ASSEMBLY 2 HOMOLOG, MITOCHONDRIAL"/>
    <property type="match status" value="1"/>
</dbReference>
<sequence>PKSFKSLSFALPKETPQSVTDSASEDAPKTTEKLTDFDMTSLIRGTTDLKIGITDRAKAKLVEIAKDDRLADLALKVKVESGGCHGFQYDFELSSLKEELEKDDELVVFQRRDSNMATVVFDESSLEILQDSKLDYTKELIGSSFKMVDSPYTSTSCGCGASFDFDFEKLENAK</sequence>
<feature type="non-terminal residue" evidence="4">
    <location>
        <position position="174"/>
    </location>
</feature>
<dbReference type="GeneID" id="30028061"/>
<dbReference type="GO" id="GO:0051539">
    <property type="term" value="F:4 iron, 4 sulfur cluster binding"/>
    <property type="evidence" value="ECO:0007669"/>
    <property type="project" value="TreeGrafter"/>
</dbReference>
<evidence type="ECO:0000256" key="2">
    <source>
        <dbReference type="SAM" id="MobiDB-lite"/>
    </source>
</evidence>
<dbReference type="InterPro" id="IPR035903">
    <property type="entry name" value="HesB-like_dom_sf"/>
</dbReference>
<accession>A0A1A0HA06</accession>